<feature type="domain" description="SET" evidence="4">
    <location>
        <begin position="4"/>
        <end position="112"/>
    </location>
</feature>
<dbReference type="InterPro" id="IPR001214">
    <property type="entry name" value="SET_dom"/>
</dbReference>
<keyword evidence="2" id="KW-0808">Transferase</keyword>
<dbReference type="PANTHER" id="PTHR12350">
    <property type="entry name" value="HISTONE-LYSINE N-METHYLTRANSFERASE-RELATED"/>
    <property type="match status" value="1"/>
</dbReference>
<evidence type="ECO:0000256" key="2">
    <source>
        <dbReference type="ARBA" id="ARBA00022679"/>
    </source>
</evidence>
<evidence type="ECO:0008006" key="8">
    <source>
        <dbReference type="Google" id="ProtNLM"/>
    </source>
</evidence>
<reference evidence="6 7" key="1">
    <citation type="submission" date="2022-05" db="EMBL/GenBank/DDBJ databases">
        <authorList>
            <consortium name="Genoscope - CEA"/>
            <person name="William W."/>
        </authorList>
    </citation>
    <scope>NUCLEOTIDE SEQUENCE [LARGE SCALE GENOMIC DNA]</scope>
</reference>
<keyword evidence="3" id="KW-0949">S-adenosyl-L-methionine</keyword>
<evidence type="ECO:0000259" key="5">
    <source>
        <dbReference type="PROSITE" id="PS50868"/>
    </source>
</evidence>
<proteinExistence type="predicted"/>
<dbReference type="InterPro" id="IPR046341">
    <property type="entry name" value="SET_dom_sf"/>
</dbReference>
<dbReference type="PANTHER" id="PTHR12350:SF19">
    <property type="entry name" value="SET DOMAIN-CONTAINING PROTEIN"/>
    <property type="match status" value="1"/>
</dbReference>
<protein>
    <recommendedName>
        <fullName evidence="8">SET domain-containing protein</fullName>
    </recommendedName>
</protein>
<dbReference type="PROSITE" id="PS50868">
    <property type="entry name" value="POST_SET"/>
    <property type="match status" value="1"/>
</dbReference>
<dbReference type="InterPro" id="IPR003616">
    <property type="entry name" value="Post-SET_dom"/>
</dbReference>
<organism evidence="6 7">
    <name type="scientific">Pocillopora meandrina</name>
    <dbReference type="NCBI Taxonomy" id="46732"/>
    <lineage>
        <taxon>Eukaryota</taxon>
        <taxon>Metazoa</taxon>
        <taxon>Cnidaria</taxon>
        <taxon>Anthozoa</taxon>
        <taxon>Hexacorallia</taxon>
        <taxon>Scleractinia</taxon>
        <taxon>Astrocoeniina</taxon>
        <taxon>Pocilloporidae</taxon>
        <taxon>Pocillopora</taxon>
    </lineage>
</organism>
<dbReference type="Pfam" id="PF00856">
    <property type="entry name" value="SET"/>
    <property type="match status" value="1"/>
</dbReference>
<dbReference type="InterPro" id="IPR053201">
    <property type="entry name" value="Flavunoidine_N-MTase"/>
</dbReference>
<keyword evidence="1" id="KW-0489">Methyltransferase</keyword>
<evidence type="ECO:0000256" key="1">
    <source>
        <dbReference type="ARBA" id="ARBA00022603"/>
    </source>
</evidence>
<dbReference type="EMBL" id="CALNXJ010000008">
    <property type="protein sequence ID" value="CAH3045703.1"/>
    <property type="molecule type" value="Genomic_DNA"/>
</dbReference>
<keyword evidence="7" id="KW-1185">Reference proteome</keyword>
<dbReference type="Proteomes" id="UP001159428">
    <property type="component" value="Unassembled WGS sequence"/>
</dbReference>
<accession>A0AAU9W491</accession>
<sequence length="162" mass="18997">MHSKRLAVVEVANNFLSCRAKEDIKEGSFLTDLWGRVSEKATRYTVQVGKNKHVDPEGMIRYMNHSCDSKTKFIYKKRKDIHPILADDQDVFWYMVAARDIKRGEDITFDYNVTEYEVAERFRCNCGAVKCLGEIRGFKFLTPEQQKLREKELSPILSELWH</sequence>
<dbReference type="PROSITE" id="PS50280">
    <property type="entry name" value="SET"/>
    <property type="match status" value="1"/>
</dbReference>
<dbReference type="SUPFAM" id="SSF82199">
    <property type="entry name" value="SET domain"/>
    <property type="match status" value="1"/>
</dbReference>
<comment type="caution">
    <text evidence="6">The sequence shown here is derived from an EMBL/GenBank/DDBJ whole genome shotgun (WGS) entry which is preliminary data.</text>
</comment>
<dbReference type="GO" id="GO:0008168">
    <property type="term" value="F:methyltransferase activity"/>
    <property type="evidence" value="ECO:0007669"/>
    <property type="project" value="UniProtKB-KW"/>
</dbReference>
<evidence type="ECO:0000256" key="3">
    <source>
        <dbReference type="ARBA" id="ARBA00022691"/>
    </source>
</evidence>
<gene>
    <name evidence="6" type="ORF">PMEA_00033708</name>
</gene>
<evidence type="ECO:0000259" key="4">
    <source>
        <dbReference type="PROSITE" id="PS50280"/>
    </source>
</evidence>
<dbReference type="GO" id="GO:0032259">
    <property type="term" value="P:methylation"/>
    <property type="evidence" value="ECO:0007669"/>
    <property type="project" value="UniProtKB-KW"/>
</dbReference>
<evidence type="ECO:0000313" key="7">
    <source>
        <dbReference type="Proteomes" id="UP001159428"/>
    </source>
</evidence>
<name>A0AAU9W491_9CNID</name>
<evidence type="ECO:0000313" key="6">
    <source>
        <dbReference type="EMBL" id="CAH3045703.1"/>
    </source>
</evidence>
<dbReference type="AlphaFoldDB" id="A0AAU9W491"/>
<dbReference type="Gene3D" id="2.170.270.10">
    <property type="entry name" value="SET domain"/>
    <property type="match status" value="1"/>
</dbReference>
<feature type="domain" description="Post-SET" evidence="5">
    <location>
        <begin position="120"/>
        <end position="136"/>
    </location>
</feature>